<proteinExistence type="predicted"/>
<feature type="transmembrane region" description="Helical" evidence="1">
    <location>
        <begin position="166"/>
        <end position="186"/>
    </location>
</feature>
<keyword evidence="1" id="KW-0472">Membrane</keyword>
<keyword evidence="1" id="KW-0812">Transmembrane</keyword>
<gene>
    <name evidence="2" type="ORF">PYCCODRAFT_1358172</name>
</gene>
<feature type="transmembrane region" description="Helical" evidence="1">
    <location>
        <begin position="125"/>
        <end position="146"/>
    </location>
</feature>
<dbReference type="AlphaFoldDB" id="A0A1Y2J3Z8"/>
<organism evidence="2 3">
    <name type="scientific">Trametes coccinea (strain BRFM310)</name>
    <name type="common">Pycnoporus coccineus</name>
    <dbReference type="NCBI Taxonomy" id="1353009"/>
    <lineage>
        <taxon>Eukaryota</taxon>
        <taxon>Fungi</taxon>
        <taxon>Dikarya</taxon>
        <taxon>Basidiomycota</taxon>
        <taxon>Agaricomycotina</taxon>
        <taxon>Agaricomycetes</taxon>
        <taxon>Polyporales</taxon>
        <taxon>Polyporaceae</taxon>
        <taxon>Trametes</taxon>
    </lineage>
</organism>
<dbReference type="EMBL" id="KZ084087">
    <property type="protein sequence ID" value="OSD08138.1"/>
    <property type="molecule type" value="Genomic_DNA"/>
</dbReference>
<reference evidence="2 3" key="1">
    <citation type="journal article" date="2015" name="Biotechnol. Biofuels">
        <title>Enhanced degradation of softwood versus hardwood by the white-rot fungus Pycnoporus coccineus.</title>
        <authorList>
            <person name="Couturier M."/>
            <person name="Navarro D."/>
            <person name="Chevret D."/>
            <person name="Henrissat B."/>
            <person name="Piumi F."/>
            <person name="Ruiz-Duenas F.J."/>
            <person name="Martinez A.T."/>
            <person name="Grigoriev I.V."/>
            <person name="Riley R."/>
            <person name="Lipzen A."/>
            <person name="Berrin J.G."/>
            <person name="Master E.R."/>
            <person name="Rosso M.N."/>
        </authorList>
    </citation>
    <scope>NUCLEOTIDE SEQUENCE [LARGE SCALE GENOMIC DNA]</scope>
    <source>
        <strain evidence="2 3">BRFM310</strain>
    </source>
</reference>
<name>A0A1Y2J3Z8_TRAC3</name>
<evidence type="ECO:0000313" key="3">
    <source>
        <dbReference type="Proteomes" id="UP000193067"/>
    </source>
</evidence>
<keyword evidence="3" id="KW-1185">Reference proteome</keyword>
<evidence type="ECO:0000256" key="1">
    <source>
        <dbReference type="SAM" id="Phobius"/>
    </source>
</evidence>
<feature type="transmembrane region" description="Helical" evidence="1">
    <location>
        <begin position="207"/>
        <end position="232"/>
    </location>
</feature>
<keyword evidence="1" id="KW-1133">Transmembrane helix</keyword>
<accession>A0A1Y2J3Z8</accession>
<sequence length="283" mass="31561">MILEDVTADGAYAVIVSDSLEILLFGIYSVFFTFALMILTVYKRPLPVDWLAVVATCALYSTCMAHCSVVTTDRFSTLASPWPMPNGQEMSNLLRGGDALLKFATFLSELVMIHRCWSMWDHRWPVFWVPALVAFAGFACALIGPIRIPISEFNSPFVAPRMLPFDISFCVLALLVELLVTYLICYRLRRISAPARNFVSISDIVRSLATCFIETGALLVIAQVGLLIFLALEHPFVIIVESVAAQIYVRTSTIRLHSRIMMDLLTGNCADTDDHPSRDRLAT</sequence>
<dbReference type="Proteomes" id="UP000193067">
    <property type="component" value="Unassembled WGS sequence"/>
</dbReference>
<feature type="transmembrane region" description="Helical" evidence="1">
    <location>
        <begin position="22"/>
        <end position="42"/>
    </location>
</feature>
<dbReference type="OrthoDB" id="3341077at2759"/>
<evidence type="ECO:0000313" key="2">
    <source>
        <dbReference type="EMBL" id="OSD08138.1"/>
    </source>
</evidence>
<protein>
    <submittedName>
        <fullName evidence="2">Uncharacterized protein</fullName>
    </submittedName>
</protein>